<organism evidence="1 2">
    <name type="scientific">Dokdonella immobilis</name>
    <dbReference type="NCBI Taxonomy" id="578942"/>
    <lineage>
        <taxon>Bacteria</taxon>
        <taxon>Pseudomonadati</taxon>
        <taxon>Pseudomonadota</taxon>
        <taxon>Gammaproteobacteria</taxon>
        <taxon>Lysobacterales</taxon>
        <taxon>Rhodanobacteraceae</taxon>
        <taxon>Dokdonella</taxon>
    </lineage>
</organism>
<accession>A0A1I4YEC3</accession>
<sequence>MPRNDISDKLVHFTSGDTPDAALARLSQIVEERVLRGSNGMIRGGYRCVCFTEAPLASLPGGLVNPDAYSRYQPFGVIFEKAHIFSRGGRPVIYQSDAEYHALRDEMKWRHMRYEPDANPPVDFGWEREWRVRAEALEFRPDIAGLVLPDETWLDRLEAAHHEQQDWQVYEYSFVLDRQLAELYREPFRWNVFLLG</sequence>
<dbReference type="EMBL" id="FOVF01000016">
    <property type="protein sequence ID" value="SFN35950.1"/>
    <property type="molecule type" value="Genomic_DNA"/>
</dbReference>
<gene>
    <name evidence="1" type="ORF">SAMN05216289_11685</name>
</gene>
<evidence type="ECO:0000313" key="1">
    <source>
        <dbReference type="EMBL" id="SFN35950.1"/>
    </source>
</evidence>
<proteinExistence type="predicted"/>
<dbReference type="AlphaFoldDB" id="A0A1I4YEC3"/>
<evidence type="ECO:0000313" key="2">
    <source>
        <dbReference type="Proteomes" id="UP000198575"/>
    </source>
</evidence>
<dbReference type="Proteomes" id="UP000198575">
    <property type="component" value="Unassembled WGS sequence"/>
</dbReference>
<keyword evidence="2" id="KW-1185">Reference proteome</keyword>
<reference evidence="1 2" key="1">
    <citation type="submission" date="2016-10" db="EMBL/GenBank/DDBJ databases">
        <authorList>
            <person name="de Groot N.N."/>
        </authorList>
    </citation>
    <scope>NUCLEOTIDE SEQUENCE [LARGE SCALE GENOMIC DNA]</scope>
    <source>
        <strain evidence="1 2">CGMCC 1.7659</strain>
    </source>
</reference>
<name>A0A1I4YEC3_9GAMM</name>
<dbReference type="OrthoDB" id="2451827at2"/>
<dbReference type="RefSeq" id="WP_092408244.1">
    <property type="nucleotide sequence ID" value="NZ_FOVF01000016.1"/>
</dbReference>
<protein>
    <submittedName>
        <fullName evidence="1">Uncharacterized protein</fullName>
    </submittedName>
</protein>
<dbReference type="STRING" id="578942.SAMN05216289_11685"/>